<comment type="caution">
    <text evidence="1">The sequence shown here is derived from an EMBL/GenBank/DDBJ whole genome shotgun (WGS) entry which is preliminary data.</text>
</comment>
<organism evidence="1 2">
    <name type="scientific">Rotaria socialis</name>
    <dbReference type="NCBI Taxonomy" id="392032"/>
    <lineage>
        <taxon>Eukaryota</taxon>
        <taxon>Metazoa</taxon>
        <taxon>Spiralia</taxon>
        <taxon>Gnathifera</taxon>
        <taxon>Rotifera</taxon>
        <taxon>Eurotatoria</taxon>
        <taxon>Bdelloidea</taxon>
        <taxon>Philodinida</taxon>
        <taxon>Philodinidae</taxon>
        <taxon>Rotaria</taxon>
    </lineage>
</organism>
<sequence length="197" mass="22878">MLIGFNSNKWFEKSFEDEYHLRMTNIDITKIEENVEQVLGYPKNILSNQFLIKNQYLCGHTLNLETLIYPHLIILVKSNSENFKERQSIRMTWAQKSHLSSKNIRLAFVLETLKRSMAIFPIVDRLIQVKQKKYECMAQLSASQIMLAGCNNMVQPVLFANILNITCALSMELGKITQELNQLEYIHVVILHGTLPY</sequence>
<accession>A0A818WC39</accession>
<name>A0A818WC39_9BILA</name>
<evidence type="ECO:0000313" key="2">
    <source>
        <dbReference type="Proteomes" id="UP000663865"/>
    </source>
</evidence>
<gene>
    <name evidence="1" type="ORF">KIK155_LOCUS28053</name>
</gene>
<dbReference type="AlphaFoldDB" id="A0A818WC39"/>
<dbReference type="EMBL" id="CAJNYV010005077">
    <property type="protein sequence ID" value="CAF3722148.1"/>
    <property type="molecule type" value="Genomic_DNA"/>
</dbReference>
<dbReference type="Proteomes" id="UP000663865">
    <property type="component" value="Unassembled WGS sequence"/>
</dbReference>
<evidence type="ECO:0000313" key="1">
    <source>
        <dbReference type="EMBL" id="CAF3722148.1"/>
    </source>
</evidence>
<evidence type="ECO:0008006" key="3">
    <source>
        <dbReference type="Google" id="ProtNLM"/>
    </source>
</evidence>
<reference evidence="1" key="1">
    <citation type="submission" date="2021-02" db="EMBL/GenBank/DDBJ databases">
        <authorList>
            <person name="Nowell W R."/>
        </authorList>
    </citation>
    <scope>NUCLEOTIDE SEQUENCE</scope>
</reference>
<proteinExistence type="predicted"/>
<protein>
    <recommendedName>
        <fullName evidence="3">Hexosyltransferase</fullName>
    </recommendedName>
</protein>